<evidence type="ECO:0000313" key="3">
    <source>
        <dbReference type="RefSeq" id="XP_047738712.1"/>
    </source>
</evidence>
<keyword evidence="2" id="KW-1185">Reference proteome</keyword>
<feature type="chain" id="PRO_5037202977" evidence="1">
    <location>
        <begin position="24"/>
        <end position="256"/>
    </location>
</feature>
<dbReference type="KEGG" id="hazt:125178593"/>
<organism evidence="2 3">
    <name type="scientific">Hyalella azteca</name>
    <name type="common">Amphipod</name>
    <dbReference type="NCBI Taxonomy" id="294128"/>
    <lineage>
        <taxon>Eukaryota</taxon>
        <taxon>Metazoa</taxon>
        <taxon>Ecdysozoa</taxon>
        <taxon>Arthropoda</taxon>
        <taxon>Crustacea</taxon>
        <taxon>Multicrustacea</taxon>
        <taxon>Malacostraca</taxon>
        <taxon>Eumalacostraca</taxon>
        <taxon>Peracarida</taxon>
        <taxon>Amphipoda</taxon>
        <taxon>Senticaudata</taxon>
        <taxon>Talitrida</taxon>
        <taxon>Talitroidea</taxon>
        <taxon>Hyalellidae</taxon>
        <taxon>Hyalella</taxon>
    </lineage>
</organism>
<proteinExistence type="predicted"/>
<accession>A0A979FQK2</accession>
<evidence type="ECO:0000256" key="1">
    <source>
        <dbReference type="SAM" id="SignalP"/>
    </source>
</evidence>
<dbReference type="SUPFAM" id="SSF57414">
    <property type="entry name" value="Hairpin loop containing domain-like"/>
    <property type="match status" value="1"/>
</dbReference>
<feature type="signal peptide" evidence="1">
    <location>
        <begin position="1"/>
        <end position="23"/>
    </location>
</feature>
<dbReference type="RefSeq" id="XP_047738712.1">
    <property type="nucleotide sequence ID" value="XM_047882756.1"/>
</dbReference>
<dbReference type="Gene3D" id="2.60.120.260">
    <property type="entry name" value="Galactose-binding domain-like"/>
    <property type="match status" value="1"/>
</dbReference>
<dbReference type="Proteomes" id="UP000694843">
    <property type="component" value="Unplaced"/>
</dbReference>
<evidence type="ECO:0000313" key="2">
    <source>
        <dbReference type="Proteomes" id="UP000694843"/>
    </source>
</evidence>
<protein>
    <submittedName>
        <fullName evidence="3">Uncharacterized protein LOC125178593</fullName>
    </submittedName>
</protein>
<keyword evidence="1" id="KW-0732">Signal</keyword>
<sequence>MKLTKYSTWDFLLQLIMLECATGVIVSRHFSKIRGSFVEPLHCDLTTPQVPASTKFLGPRRACGLMCQNTADCRFFCLLESKGTCSLFSAYVAVRWQGHPPSPSGTAFDACYTSWGDPRDVVKTTSPFNYSSVYPGASASFVHAIDGYACAETKNRFITELASNSSSQIDLEQVTRVQTVIVATANGDYIEDVDVFLGNTTDFTLGQKIGRVDGLVPSWSTYTINTNTSVAGRYLTFFMAPYSYHGYADMQVIPLP</sequence>
<name>A0A979FQK2_HYAAZ</name>
<gene>
    <name evidence="3" type="primary">LOC125178593</name>
</gene>
<reference evidence="3" key="1">
    <citation type="submission" date="2025-08" db="UniProtKB">
        <authorList>
            <consortium name="RefSeq"/>
        </authorList>
    </citation>
    <scope>IDENTIFICATION</scope>
    <source>
        <tissue evidence="3">Whole organism</tissue>
    </source>
</reference>
<dbReference type="AlphaFoldDB" id="A0A979FQK2"/>
<dbReference type="GeneID" id="125178593"/>